<dbReference type="Proteomes" id="UP001178354">
    <property type="component" value="Unassembled WGS sequence"/>
</dbReference>
<dbReference type="EMBL" id="JAUUUU010000003">
    <property type="protein sequence ID" value="MDP1520950.1"/>
    <property type="molecule type" value="Genomic_DNA"/>
</dbReference>
<dbReference type="Gene3D" id="3.40.50.2000">
    <property type="entry name" value="Glycogen Phosphorylase B"/>
    <property type="match status" value="1"/>
</dbReference>
<reference evidence="2" key="2">
    <citation type="submission" date="2023-08" db="EMBL/GenBank/DDBJ databases">
        <authorList>
            <person name="Luo J."/>
        </authorList>
    </citation>
    <scope>NUCLEOTIDE SEQUENCE</scope>
    <source>
        <strain evidence="2">DSM 25064</strain>
    </source>
</reference>
<organism evidence="2 3">
    <name type="scientific">Porticoccus litoralis</name>
    <dbReference type="NCBI Taxonomy" id="434086"/>
    <lineage>
        <taxon>Bacteria</taxon>
        <taxon>Pseudomonadati</taxon>
        <taxon>Pseudomonadota</taxon>
        <taxon>Gammaproteobacteria</taxon>
        <taxon>Cellvibrionales</taxon>
        <taxon>Porticoccaceae</taxon>
        <taxon>Porticoccus</taxon>
    </lineage>
</organism>
<proteinExistence type="predicted"/>
<keyword evidence="2" id="KW-0328">Glycosyltransferase</keyword>
<evidence type="ECO:0000259" key="1">
    <source>
        <dbReference type="Pfam" id="PF13524"/>
    </source>
</evidence>
<dbReference type="InterPro" id="IPR055259">
    <property type="entry name" value="YkvP/CgeB_Glyco_trans-like"/>
</dbReference>
<comment type="caution">
    <text evidence="2">The sequence shown here is derived from an EMBL/GenBank/DDBJ whole genome shotgun (WGS) entry which is preliminary data.</text>
</comment>
<keyword evidence="2" id="KW-0808">Transferase</keyword>
<dbReference type="AlphaFoldDB" id="A0AAW8B3D9"/>
<dbReference type="SUPFAM" id="SSF53756">
    <property type="entry name" value="UDP-Glycosyltransferase/glycogen phosphorylase"/>
    <property type="match status" value="1"/>
</dbReference>
<dbReference type="Pfam" id="PF13524">
    <property type="entry name" value="Glyco_trans_1_2"/>
    <property type="match status" value="1"/>
</dbReference>
<dbReference type="GO" id="GO:0016757">
    <property type="term" value="F:glycosyltransferase activity"/>
    <property type="evidence" value="ECO:0007669"/>
    <property type="project" value="UniProtKB-KW"/>
</dbReference>
<reference evidence="2" key="1">
    <citation type="journal article" date="2010" name="Int. J. Syst. Evol. Microbiol.">
        <title>Porticoccus litoralis gen. nov., sp. nov., a gammaproteobacterium isolated from the Yellow Sea.</title>
        <authorList>
            <person name="Oh H.M."/>
            <person name="Kim H."/>
            <person name="Kim K.M."/>
            <person name="Min G.S."/>
            <person name="Cho J.C."/>
        </authorList>
    </citation>
    <scope>NUCLEOTIDE SEQUENCE</scope>
    <source>
        <strain evidence="2">DSM 25064</strain>
    </source>
</reference>
<evidence type="ECO:0000313" key="3">
    <source>
        <dbReference type="Proteomes" id="UP001178354"/>
    </source>
</evidence>
<evidence type="ECO:0000313" key="2">
    <source>
        <dbReference type="EMBL" id="MDP1520950.1"/>
    </source>
</evidence>
<dbReference type="EC" id="2.4.-.-" evidence="2"/>
<sequence>MKVLFLVQKEQRVILDRFYDSICRHLGDCELRWLSSSEQAVLKQYFNNIDVSSYDRIILFLRFKKEIKQIRFIRSLPNLVILEHDAYQNFIPGKYQGKFSRHYRKLPWARVITSGYQVCKKLSDEGVDAVFVPKGYDQELLTNRGLERDIELGFLGSLGHEMYGQRRALLQALADQENMVITRTKSGDEYVEMLNRIRIFVGADVGFGEYMIKNFEAMACGCMLLTWNQGDEENRALGFRDMENVVLYRSLEELREKLRVLRDNPGVVESIASRGQRLVEKNYSWEALGERVAGAVQSPLRKKIEKNHWGFKRYVLE</sequence>
<gene>
    <name evidence="2" type="ORF">Q8A57_08220</name>
</gene>
<name>A0AAW8B3D9_9GAMM</name>
<protein>
    <submittedName>
        <fullName evidence="2">Glycosyltransferase</fullName>
        <ecNumber evidence="2">2.4.-.-</ecNumber>
    </submittedName>
</protein>
<keyword evidence="3" id="KW-1185">Reference proteome</keyword>
<accession>A0AAW8B3D9</accession>
<feature type="domain" description="Spore protein YkvP/CgeB glycosyl transferase-like" evidence="1">
    <location>
        <begin position="178"/>
        <end position="287"/>
    </location>
</feature>
<dbReference type="RefSeq" id="WP_305170541.1">
    <property type="nucleotide sequence ID" value="NZ_JAUUUU010000003.1"/>
</dbReference>